<name>A0ACC2LDJ8_PERAE</name>
<keyword evidence="2" id="KW-1185">Reference proteome</keyword>
<protein>
    <submittedName>
        <fullName evidence="1">Uncharacterized protein</fullName>
    </submittedName>
</protein>
<dbReference type="EMBL" id="CM056815">
    <property type="protein sequence ID" value="KAJ8631405.1"/>
    <property type="molecule type" value="Genomic_DNA"/>
</dbReference>
<reference evidence="1 2" key="1">
    <citation type="journal article" date="2022" name="Hortic Res">
        <title>A haplotype resolved chromosomal level avocado genome allows analysis of novel avocado genes.</title>
        <authorList>
            <person name="Nath O."/>
            <person name="Fletcher S.J."/>
            <person name="Hayward A."/>
            <person name="Shaw L.M."/>
            <person name="Masouleh A.K."/>
            <person name="Furtado A."/>
            <person name="Henry R.J."/>
            <person name="Mitter N."/>
        </authorList>
    </citation>
    <scope>NUCLEOTIDE SEQUENCE [LARGE SCALE GENOMIC DNA]</scope>
    <source>
        <strain evidence="2">cv. Hass</strain>
    </source>
</reference>
<organism evidence="1 2">
    <name type="scientific">Persea americana</name>
    <name type="common">Avocado</name>
    <dbReference type="NCBI Taxonomy" id="3435"/>
    <lineage>
        <taxon>Eukaryota</taxon>
        <taxon>Viridiplantae</taxon>
        <taxon>Streptophyta</taxon>
        <taxon>Embryophyta</taxon>
        <taxon>Tracheophyta</taxon>
        <taxon>Spermatophyta</taxon>
        <taxon>Magnoliopsida</taxon>
        <taxon>Magnoliidae</taxon>
        <taxon>Laurales</taxon>
        <taxon>Lauraceae</taxon>
        <taxon>Persea</taxon>
    </lineage>
</organism>
<sequence>MHFRNVVSWTALLTAYAENGEIGKAQKVFDEMPKRSVASWNAMIMAYIRSKRVSEAFGAVFEDAPLESCLLLCHDHGFCSGRDVKGSRENDGIEEAYVLFKKMPKRDVVSRTSVMVRLFDRGRILESMTFLKACPQKMMLLGLRSFQGAADSHHALVVKMDLESDVSVQNALVSMHAKCGNVDDAYQIFLSIGEPILVSMNLMITGFAQHACAHAGLVEEGWNYFKSMRSSHCIEPEPDHYMCMVDLLGQVGLLKEAIGFINSMPFDPHSAVWGALLNASRTHLNLDLAKLVAQRLFELEPENATAYAVLSTMYYEAGLKREEEVLRIIKKSKGIKKSPGCSWITVNSKVHLFLAGDQSHKESTEIRAVLRNFALEVQGFGHDQMMHS</sequence>
<gene>
    <name evidence="1" type="ORF">MRB53_024728</name>
</gene>
<evidence type="ECO:0000313" key="1">
    <source>
        <dbReference type="EMBL" id="KAJ8631405.1"/>
    </source>
</evidence>
<dbReference type="Proteomes" id="UP001234297">
    <property type="component" value="Chromosome 7"/>
</dbReference>
<comment type="caution">
    <text evidence="1">The sequence shown here is derived from an EMBL/GenBank/DDBJ whole genome shotgun (WGS) entry which is preliminary data.</text>
</comment>
<accession>A0ACC2LDJ8</accession>
<proteinExistence type="predicted"/>
<evidence type="ECO:0000313" key="2">
    <source>
        <dbReference type="Proteomes" id="UP001234297"/>
    </source>
</evidence>